<reference evidence="2 3" key="1">
    <citation type="journal article" date="2018" name="Mol. Biol. Evol.">
        <title>Analysis of the draft genome of the red seaweed Gracilariopsis chorda provides insights into genome size evolution in Rhodophyta.</title>
        <authorList>
            <person name="Lee J."/>
            <person name="Yang E.C."/>
            <person name="Graf L."/>
            <person name="Yang J.H."/>
            <person name="Qiu H."/>
            <person name="Zel Zion U."/>
            <person name="Chan C.X."/>
            <person name="Stephens T.G."/>
            <person name="Weber A.P.M."/>
            <person name="Boo G.H."/>
            <person name="Boo S.M."/>
            <person name="Kim K.M."/>
            <person name="Shin Y."/>
            <person name="Jung M."/>
            <person name="Lee S.J."/>
            <person name="Yim H.S."/>
            <person name="Lee J.H."/>
            <person name="Bhattacharya D."/>
            <person name="Yoon H.S."/>
        </authorList>
    </citation>
    <scope>NUCLEOTIDE SEQUENCE [LARGE SCALE GENOMIC DNA]</scope>
    <source>
        <strain evidence="2 3">SKKU-2015</strain>
        <tissue evidence="2">Whole body</tissue>
    </source>
</reference>
<evidence type="ECO:0000256" key="1">
    <source>
        <dbReference type="SAM" id="MobiDB-lite"/>
    </source>
</evidence>
<feature type="compositionally biased region" description="Basic residues" evidence="1">
    <location>
        <begin position="118"/>
        <end position="129"/>
    </location>
</feature>
<evidence type="ECO:0000313" key="3">
    <source>
        <dbReference type="Proteomes" id="UP000247409"/>
    </source>
</evidence>
<feature type="region of interest" description="Disordered" evidence="1">
    <location>
        <begin position="113"/>
        <end position="151"/>
    </location>
</feature>
<feature type="region of interest" description="Disordered" evidence="1">
    <location>
        <begin position="46"/>
        <end position="67"/>
    </location>
</feature>
<dbReference type="Proteomes" id="UP000247409">
    <property type="component" value="Unassembled WGS sequence"/>
</dbReference>
<protein>
    <submittedName>
        <fullName evidence="2">Uncharacterized protein</fullName>
    </submittedName>
</protein>
<name>A0A2V3J0X4_9FLOR</name>
<feature type="compositionally biased region" description="Polar residues" evidence="1">
    <location>
        <begin position="138"/>
        <end position="151"/>
    </location>
</feature>
<proteinExistence type="predicted"/>
<sequence length="151" mass="17563">MRLIAPIFNRVTARYFSDNAAATPSIQTFTKKAKMLREWARHGVFTGEADNSPQRSRQLERQRHELNKRTDKIVHDQKLLNAFYKDLGFETLPRNHELPREWDRKIARLRHAADKIKQKQQARSRKRNLANKADASKASRSTPASQKSAQT</sequence>
<evidence type="ECO:0000313" key="2">
    <source>
        <dbReference type="EMBL" id="PXF48056.1"/>
    </source>
</evidence>
<gene>
    <name evidence="2" type="ORF">BWQ96_02008</name>
</gene>
<feature type="compositionally biased region" description="Basic and acidic residues" evidence="1">
    <location>
        <begin position="57"/>
        <end position="67"/>
    </location>
</feature>
<dbReference type="AlphaFoldDB" id="A0A2V3J0X4"/>
<accession>A0A2V3J0X4</accession>
<comment type="caution">
    <text evidence="2">The sequence shown here is derived from an EMBL/GenBank/DDBJ whole genome shotgun (WGS) entry which is preliminary data.</text>
</comment>
<keyword evidence="3" id="KW-1185">Reference proteome</keyword>
<dbReference type="OrthoDB" id="10459359at2759"/>
<organism evidence="2 3">
    <name type="scientific">Gracilariopsis chorda</name>
    <dbReference type="NCBI Taxonomy" id="448386"/>
    <lineage>
        <taxon>Eukaryota</taxon>
        <taxon>Rhodophyta</taxon>
        <taxon>Florideophyceae</taxon>
        <taxon>Rhodymeniophycidae</taxon>
        <taxon>Gracilariales</taxon>
        <taxon>Gracilariaceae</taxon>
        <taxon>Gracilariopsis</taxon>
    </lineage>
</organism>
<dbReference type="EMBL" id="NBIV01000016">
    <property type="protein sequence ID" value="PXF48056.1"/>
    <property type="molecule type" value="Genomic_DNA"/>
</dbReference>